<name>A0ABD0YBH8_9HEMI</name>
<organism evidence="1 2">
    <name type="scientific">Ranatra chinensis</name>
    <dbReference type="NCBI Taxonomy" id="642074"/>
    <lineage>
        <taxon>Eukaryota</taxon>
        <taxon>Metazoa</taxon>
        <taxon>Ecdysozoa</taxon>
        <taxon>Arthropoda</taxon>
        <taxon>Hexapoda</taxon>
        <taxon>Insecta</taxon>
        <taxon>Pterygota</taxon>
        <taxon>Neoptera</taxon>
        <taxon>Paraneoptera</taxon>
        <taxon>Hemiptera</taxon>
        <taxon>Heteroptera</taxon>
        <taxon>Panheteroptera</taxon>
        <taxon>Nepomorpha</taxon>
        <taxon>Nepidae</taxon>
        <taxon>Ranatrinae</taxon>
        <taxon>Ranatra</taxon>
    </lineage>
</organism>
<dbReference type="EMBL" id="JBFDAA010000010">
    <property type="protein sequence ID" value="KAL1124695.1"/>
    <property type="molecule type" value="Genomic_DNA"/>
</dbReference>
<reference evidence="1 2" key="1">
    <citation type="submission" date="2024-07" db="EMBL/GenBank/DDBJ databases">
        <title>Chromosome-level genome assembly of the water stick insect Ranatra chinensis (Heteroptera: Nepidae).</title>
        <authorList>
            <person name="Liu X."/>
        </authorList>
    </citation>
    <scope>NUCLEOTIDE SEQUENCE [LARGE SCALE GENOMIC DNA]</scope>
    <source>
        <strain evidence="1">Cailab_2021Rc</strain>
        <tissue evidence="1">Muscle</tissue>
    </source>
</reference>
<dbReference type="AlphaFoldDB" id="A0ABD0YBH8"/>
<proteinExistence type="predicted"/>
<accession>A0ABD0YBH8</accession>
<protein>
    <submittedName>
        <fullName evidence="1">Uncharacterized protein</fullName>
    </submittedName>
</protein>
<keyword evidence="2" id="KW-1185">Reference proteome</keyword>
<evidence type="ECO:0000313" key="2">
    <source>
        <dbReference type="Proteomes" id="UP001558652"/>
    </source>
</evidence>
<gene>
    <name evidence="1" type="ORF">AAG570_001319</name>
</gene>
<comment type="caution">
    <text evidence="1">The sequence shown here is derived from an EMBL/GenBank/DDBJ whole genome shotgun (WGS) entry which is preliminary data.</text>
</comment>
<dbReference type="Proteomes" id="UP001558652">
    <property type="component" value="Unassembled WGS sequence"/>
</dbReference>
<evidence type="ECO:0000313" key="1">
    <source>
        <dbReference type="EMBL" id="KAL1124695.1"/>
    </source>
</evidence>
<sequence>MLVSSTWTIKYRRILLTVLLEPVEPSSILSGRITVHRRCVVPFKVVLQLKLNAEDGEQELIHFRQEQEAGDGGKTRCTGSMYKLTSPDVSTLNMAKAKQEAAEEVFVIIRMVLAWKAPPIYTL</sequence>